<evidence type="ECO:0000256" key="1">
    <source>
        <dbReference type="SAM" id="SignalP"/>
    </source>
</evidence>
<dbReference type="EMBL" id="CAJZBQ010000023">
    <property type="protein sequence ID" value="CAG9319794.1"/>
    <property type="molecule type" value="Genomic_DNA"/>
</dbReference>
<gene>
    <name evidence="3" type="ORF">BSTOLATCC_MIC24341</name>
</gene>
<accession>A0AAU9J1G9</accession>
<dbReference type="SUPFAM" id="SSF82199">
    <property type="entry name" value="SET domain"/>
    <property type="match status" value="1"/>
</dbReference>
<evidence type="ECO:0000259" key="2">
    <source>
        <dbReference type="PROSITE" id="PS50280"/>
    </source>
</evidence>
<feature type="chain" id="PRO_5043840832" description="SET domain-containing protein" evidence="1">
    <location>
        <begin position="17"/>
        <end position="412"/>
    </location>
</feature>
<dbReference type="GO" id="GO:0016279">
    <property type="term" value="F:protein-lysine N-methyltransferase activity"/>
    <property type="evidence" value="ECO:0007669"/>
    <property type="project" value="TreeGrafter"/>
</dbReference>
<proteinExistence type="predicted"/>
<protein>
    <recommendedName>
        <fullName evidence="2">SET domain-containing protein</fullName>
    </recommendedName>
</protein>
<keyword evidence="4" id="KW-1185">Reference proteome</keyword>
<name>A0AAU9J1G9_9CILI</name>
<dbReference type="Gene3D" id="3.90.1410.10">
    <property type="entry name" value="set domain protein methyltransferase, domain 1"/>
    <property type="match status" value="1"/>
</dbReference>
<dbReference type="AlphaFoldDB" id="A0AAU9J1G9"/>
<dbReference type="PANTHER" id="PTHR13271">
    <property type="entry name" value="UNCHARACTERIZED PUTATIVE METHYLTRANSFERASE"/>
    <property type="match status" value="1"/>
</dbReference>
<evidence type="ECO:0000313" key="3">
    <source>
        <dbReference type="EMBL" id="CAG9319794.1"/>
    </source>
</evidence>
<comment type="caution">
    <text evidence="3">The sequence shown here is derived from an EMBL/GenBank/DDBJ whole genome shotgun (WGS) entry which is preliminary data.</text>
</comment>
<dbReference type="InterPro" id="IPR050600">
    <property type="entry name" value="SETD3_SETD6_MTase"/>
</dbReference>
<sequence length="412" mass="48893">MRIITIFFILPSLVSIISLSESIIEFYEDLLKLYTRNLELDWTQDKGYGLYAKKSFNLGETVIEIPKSLSISSFSDIPCTNVFQGLSRDSQLIIKLIYYHCSINTDTHTRYIKSFPSFLPNFPFWNKTHWNFLKNHKFSFEFPLNDPFFLSDYSSYIKILQSHQILSSCMHSIENWKWGISMILSRAFLYNVNNTEELLIAPILDLANYDPSYVEKFWSGYKVGLGGELILRAERNFAENEEFVWSYGRKDKNIMLLMFYGFAVENNPYDYLQYELGDEKSCLEEWTAGKCIYKIKRNEINANLLKAIRVKKSGEEVKKIVNLKDFFEDLPSESEGKESKKSLIESMKSYMKIFRDFVRWDKEFEKEEYTEDQIYREIVKYLKEERKIVLYHYTKMQKLLLKLMTTQLNISL</sequence>
<dbReference type="CDD" id="cd10527">
    <property type="entry name" value="SET_LSMT"/>
    <property type="match status" value="1"/>
</dbReference>
<dbReference type="PROSITE" id="PS50280">
    <property type="entry name" value="SET"/>
    <property type="match status" value="1"/>
</dbReference>
<reference evidence="3" key="1">
    <citation type="submission" date="2021-09" db="EMBL/GenBank/DDBJ databases">
        <authorList>
            <consortium name="AG Swart"/>
            <person name="Singh M."/>
            <person name="Singh A."/>
            <person name="Seah K."/>
            <person name="Emmerich C."/>
        </authorList>
    </citation>
    <scope>NUCLEOTIDE SEQUENCE</scope>
    <source>
        <strain evidence="3">ATCC30299</strain>
    </source>
</reference>
<organism evidence="3 4">
    <name type="scientific">Blepharisma stoltei</name>
    <dbReference type="NCBI Taxonomy" id="1481888"/>
    <lineage>
        <taxon>Eukaryota</taxon>
        <taxon>Sar</taxon>
        <taxon>Alveolata</taxon>
        <taxon>Ciliophora</taxon>
        <taxon>Postciliodesmatophora</taxon>
        <taxon>Heterotrichea</taxon>
        <taxon>Heterotrichida</taxon>
        <taxon>Blepharismidae</taxon>
        <taxon>Blepharisma</taxon>
    </lineage>
</organism>
<feature type="domain" description="SET" evidence="2">
    <location>
        <begin position="36"/>
        <end position="248"/>
    </location>
</feature>
<evidence type="ECO:0000313" key="4">
    <source>
        <dbReference type="Proteomes" id="UP001162131"/>
    </source>
</evidence>
<dbReference type="InterPro" id="IPR046341">
    <property type="entry name" value="SET_dom_sf"/>
</dbReference>
<feature type="signal peptide" evidence="1">
    <location>
        <begin position="1"/>
        <end position="16"/>
    </location>
</feature>
<dbReference type="Proteomes" id="UP001162131">
    <property type="component" value="Unassembled WGS sequence"/>
</dbReference>
<keyword evidence="1" id="KW-0732">Signal</keyword>
<dbReference type="InterPro" id="IPR001214">
    <property type="entry name" value="SET_dom"/>
</dbReference>